<dbReference type="Gene3D" id="1.10.1760.20">
    <property type="match status" value="1"/>
</dbReference>
<dbReference type="InterPro" id="IPR003784">
    <property type="entry name" value="BioY"/>
</dbReference>
<evidence type="ECO:0000256" key="2">
    <source>
        <dbReference type="PIRNR" id="PIRNR016661"/>
    </source>
</evidence>
<name>A0A849ILP3_9HYPH</name>
<keyword evidence="3" id="KW-1133">Transmembrane helix</keyword>
<dbReference type="PANTHER" id="PTHR34295:SF1">
    <property type="entry name" value="BIOTIN TRANSPORTER BIOY"/>
    <property type="match status" value="1"/>
</dbReference>
<comment type="similarity">
    <text evidence="1 2">Belongs to the BioY family.</text>
</comment>
<dbReference type="EMBL" id="JABEPP010000006">
    <property type="protein sequence ID" value="NNM74873.1"/>
    <property type="molecule type" value="Genomic_DNA"/>
</dbReference>
<feature type="transmembrane region" description="Helical" evidence="3">
    <location>
        <begin position="140"/>
        <end position="161"/>
    </location>
</feature>
<keyword evidence="2 3" id="KW-0472">Membrane</keyword>
<sequence>MSESAAPVQAPATSVAALLWPSRSGRIGAVRAVLLAIAGACLLTISAKVQVPGPVPMTLQTLAVLGLGAALGLRLAVASVGLYLLQGALGLPVFANTPPLAPGLAYFAGPTGGFLAGFLLSAAIVGAAADRGLMRRPGTFAVVLAGANAALLACGWVWLALAATVGTGSGVGFGRAFALGVQPFLLGEAIKVALAALAFPLVYRALAHLVRR</sequence>
<dbReference type="Proteomes" id="UP000564885">
    <property type="component" value="Unassembled WGS sequence"/>
</dbReference>
<feature type="transmembrane region" description="Helical" evidence="3">
    <location>
        <begin position="104"/>
        <end position="128"/>
    </location>
</feature>
<feature type="transmembrane region" description="Helical" evidence="3">
    <location>
        <begin position="28"/>
        <end position="49"/>
    </location>
</feature>
<evidence type="ECO:0000256" key="1">
    <source>
        <dbReference type="ARBA" id="ARBA00010692"/>
    </source>
</evidence>
<comment type="caution">
    <text evidence="4">The sequence shown here is derived from an EMBL/GenBank/DDBJ whole genome shotgun (WGS) entry which is preliminary data.</text>
</comment>
<keyword evidence="3" id="KW-0812">Transmembrane</keyword>
<keyword evidence="5" id="KW-1185">Reference proteome</keyword>
<accession>A0A849ILP3</accession>
<organism evidence="4 5">
    <name type="scientific">Enterovirga aerilata</name>
    <dbReference type="NCBI Taxonomy" id="2730920"/>
    <lineage>
        <taxon>Bacteria</taxon>
        <taxon>Pseudomonadati</taxon>
        <taxon>Pseudomonadota</taxon>
        <taxon>Alphaproteobacteria</taxon>
        <taxon>Hyphomicrobiales</taxon>
        <taxon>Methylobacteriaceae</taxon>
        <taxon>Enterovirga</taxon>
    </lineage>
</organism>
<gene>
    <name evidence="4" type="ORF">HJG44_21155</name>
</gene>
<keyword evidence="2" id="KW-0813">Transport</keyword>
<protein>
    <recommendedName>
        <fullName evidence="2">Biotin transporter</fullName>
    </recommendedName>
</protein>
<keyword evidence="2" id="KW-1003">Cell membrane</keyword>
<dbReference type="PIRSF" id="PIRSF016661">
    <property type="entry name" value="BioY"/>
    <property type="match status" value="1"/>
</dbReference>
<feature type="transmembrane region" description="Helical" evidence="3">
    <location>
        <begin position="181"/>
        <end position="203"/>
    </location>
</feature>
<dbReference type="AlphaFoldDB" id="A0A849ILP3"/>
<proteinExistence type="inferred from homology"/>
<evidence type="ECO:0000313" key="5">
    <source>
        <dbReference type="Proteomes" id="UP000564885"/>
    </source>
</evidence>
<reference evidence="4 5" key="1">
    <citation type="submission" date="2020-04" db="EMBL/GenBank/DDBJ databases">
        <title>Enterovirga sp. isolate from soil.</title>
        <authorList>
            <person name="Chea S."/>
            <person name="Kim D.-U."/>
        </authorList>
    </citation>
    <scope>NUCLEOTIDE SEQUENCE [LARGE SCALE GENOMIC DNA]</scope>
    <source>
        <strain evidence="4 5">DB1703</strain>
    </source>
</reference>
<feature type="transmembrane region" description="Helical" evidence="3">
    <location>
        <begin position="61"/>
        <end position="84"/>
    </location>
</feature>
<evidence type="ECO:0000313" key="4">
    <source>
        <dbReference type="EMBL" id="NNM74873.1"/>
    </source>
</evidence>
<dbReference type="GO" id="GO:0005886">
    <property type="term" value="C:plasma membrane"/>
    <property type="evidence" value="ECO:0007669"/>
    <property type="project" value="UniProtKB-SubCell"/>
</dbReference>
<dbReference type="GO" id="GO:0015225">
    <property type="term" value="F:biotin transmembrane transporter activity"/>
    <property type="evidence" value="ECO:0007669"/>
    <property type="project" value="UniProtKB-UniRule"/>
</dbReference>
<evidence type="ECO:0000256" key="3">
    <source>
        <dbReference type="SAM" id="Phobius"/>
    </source>
</evidence>
<comment type="subcellular location">
    <subcellularLocation>
        <location evidence="2">Cell membrane</location>
        <topology evidence="2">Multi-pass membrane protein</topology>
    </subcellularLocation>
</comment>
<dbReference type="PANTHER" id="PTHR34295">
    <property type="entry name" value="BIOTIN TRANSPORTER BIOY"/>
    <property type="match status" value="1"/>
</dbReference>
<dbReference type="Pfam" id="PF02632">
    <property type="entry name" value="BioY"/>
    <property type="match status" value="1"/>
</dbReference>